<dbReference type="Gene3D" id="3.40.50.1260">
    <property type="entry name" value="Phosphoglycerate kinase, N-terminal domain"/>
    <property type="match status" value="2"/>
</dbReference>
<proteinExistence type="inferred from homology"/>
<keyword evidence="5 8" id="KW-0547">Nucleotide-binding</keyword>
<comment type="pathway">
    <text evidence="8">Carbohydrate degradation; glycolysis; pyruvate from D-glyceraldehyde 3-phosphate: step 2/5.</text>
</comment>
<comment type="subcellular location">
    <subcellularLocation>
        <location evidence="8">Cytoplasm</location>
    </subcellularLocation>
</comment>
<dbReference type="Proteomes" id="UP001596287">
    <property type="component" value="Unassembled WGS sequence"/>
</dbReference>
<evidence type="ECO:0000256" key="7">
    <source>
        <dbReference type="ARBA" id="ARBA00022840"/>
    </source>
</evidence>
<dbReference type="PIRSF" id="PIRSF000724">
    <property type="entry name" value="Pgk"/>
    <property type="match status" value="1"/>
</dbReference>
<evidence type="ECO:0000256" key="3">
    <source>
        <dbReference type="ARBA" id="ARBA00013061"/>
    </source>
</evidence>
<evidence type="ECO:0000256" key="1">
    <source>
        <dbReference type="ARBA" id="ARBA00000642"/>
    </source>
</evidence>
<feature type="binding site" evidence="8">
    <location>
        <position position="323"/>
    </location>
    <ligand>
        <name>ATP</name>
        <dbReference type="ChEBI" id="CHEBI:30616"/>
    </ligand>
</feature>
<dbReference type="HAMAP" id="MF_00145">
    <property type="entry name" value="Phosphoglyc_kinase"/>
    <property type="match status" value="1"/>
</dbReference>
<feature type="binding site" evidence="8">
    <location>
        <position position="149"/>
    </location>
    <ligand>
        <name>substrate</name>
    </ligand>
</feature>
<feature type="binding site" evidence="8">
    <location>
        <position position="201"/>
    </location>
    <ligand>
        <name>ATP</name>
        <dbReference type="ChEBI" id="CHEBI:30616"/>
    </ligand>
</feature>
<comment type="caution">
    <text evidence="10">The sequence shown here is derived from an EMBL/GenBank/DDBJ whole genome shotgun (WGS) entry which is preliminary data.</text>
</comment>
<dbReference type="EMBL" id="JBHSQB010000009">
    <property type="protein sequence ID" value="MFC6097368.1"/>
    <property type="molecule type" value="Genomic_DNA"/>
</dbReference>
<dbReference type="Pfam" id="PF00162">
    <property type="entry name" value="PGK"/>
    <property type="match status" value="1"/>
</dbReference>
<feature type="binding site" evidence="8">
    <location>
        <position position="35"/>
    </location>
    <ligand>
        <name>substrate</name>
    </ligand>
</feature>
<dbReference type="PRINTS" id="PR00477">
    <property type="entry name" value="PHGLYCKINASE"/>
</dbReference>
<keyword evidence="8" id="KW-0963">Cytoplasm</keyword>
<evidence type="ECO:0000313" key="11">
    <source>
        <dbReference type="Proteomes" id="UP001596287"/>
    </source>
</evidence>
<evidence type="ECO:0000256" key="4">
    <source>
        <dbReference type="ARBA" id="ARBA00022679"/>
    </source>
</evidence>
<sequence>MKTLNDFNFNNKKALIRVDFNVPLDENFKVTDATRIEAAKPTIDKILADGGSVILMSHLGRPKGKEEKYSLKHILDKTSEVLGKEVKFAEDCVGSVAEEAAKNLKPGEILLLENLRFYAEEEAGDVDFAKKLASLGDIYVNDAFGTAHRAHASTTIIAQFFPNEKCFGTLLAKEIESLNKVLKDSEKPVTAVLGGSKVSSKITVIENILDKVDHLIIGGGMTFTFIKAQGGKIGESICEDDKLDLALEILEKAKAKNVQVHIPIDVVAANDFSNNAETQVVNVNEIPDGWQGLDAGPESLERFKKVILESKTILWNGPLGVFEMEKFAKGTIALGEFIAEATEKGAFSLVGGGDSVAAVKQFGLEPKMSYVSTGGGAMLEMLEGKSLPGIDAILS</sequence>
<evidence type="ECO:0000256" key="6">
    <source>
        <dbReference type="ARBA" id="ARBA00022777"/>
    </source>
</evidence>
<comment type="catalytic activity">
    <reaction evidence="1 8 9">
        <text>(2R)-3-phosphoglycerate + ATP = (2R)-3-phospho-glyceroyl phosphate + ADP</text>
        <dbReference type="Rhea" id="RHEA:14801"/>
        <dbReference type="ChEBI" id="CHEBI:30616"/>
        <dbReference type="ChEBI" id="CHEBI:57604"/>
        <dbReference type="ChEBI" id="CHEBI:58272"/>
        <dbReference type="ChEBI" id="CHEBI:456216"/>
        <dbReference type="EC" id="2.7.2.3"/>
    </reaction>
</comment>
<keyword evidence="4 8" id="KW-0808">Transferase</keyword>
<dbReference type="PANTHER" id="PTHR11406">
    <property type="entry name" value="PHOSPHOGLYCERATE KINASE"/>
    <property type="match status" value="1"/>
</dbReference>
<gene>
    <name evidence="8" type="primary">pgk</name>
    <name evidence="10" type="ORF">ACFPVY_12000</name>
</gene>
<dbReference type="SUPFAM" id="SSF53748">
    <property type="entry name" value="Phosphoglycerate kinase"/>
    <property type="match status" value="1"/>
</dbReference>
<feature type="binding site" evidence="8">
    <location>
        <position position="116"/>
    </location>
    <ligand>
        <name>substrate</name>
    </ligand>
</feature>
<evidence type="ECO:0000313" key="10">
    <source>
        <dbReference type="EMBL" id="MFC6097368.1"/>
    </source>
</evidence>
<feature type="binding site" evidence="8">
    <location>
        <begin position="58"/>
        <end position="61"/>
    </location>
    <ligand>
        <name>substrate</name>
    </ligand>
</feature>
<dbReference type="PANTHER" id="PTHR11406:SF23">
    <property type="entry name" value="PHOSPHOGLYCERATE KINASE 1, CHLOROPLASTIC-RELATED"/>
    <property type="match status" value="1"/>
</dbReference>
<feature type="binding site" evidence="8">
    <location>
        <begin position="19"/>
        <end position="21"/>
    </location>
    <ligand>
        <name>substrate</name>
    </ligand>
</feature>
<comment type="subunit">
    <text evidence="8">Monomer.</text>
</comment>
<feature type="binding site" evidence="8">
    <location>
        <begin position="352"/>
        <end position="355"/>
    </location>
    <ligand>
        <name>ATP</name>
        <dbReference type="ChEBI" id="CHEBI:30616"/>
    </ligand>
</feature>
<evidence type="ECO:0000256" key="5">
    <source>
        <dbReference type="ARBA" id="ARBA00022741"/>
    </source>
</evidence>
<comment type="similarity">
    <text evidence="2 8 9">Belongs to the phosphoglycerate kinase family.</text>
</comment>
<dbReference type="CDD" id="cd00318">
    <property type="entry name" value="Phosphoglycerate_kinase"/>
    <property type="match status" value="1"/>
</dbReference>
<evidence type="ECO:0000256" key="2">
    <source>
        <dbReference type="ARBA" id="ARBA00008982"/>
    </source>
</evidence>
<keyword evidence="11" id="KW-1185">Reference proteome</keyword>
<dbReference type="InterPro" id="IPR036043">
    <property type="entry name" value="Phosphoglycerate_kinase_sf"/>
</dbReference>
<accession>A0ABW1PQL8</accession>
<evidence type="ECO:0000256" key="8">
    <source>
        <dbReference type="HAMAP-Rule" id="MF_00145"/>
    </source>
</evidence>
<keyword evidence="7 8" id="KW-0067">ATP-binding</keyword>
<feature type="binding site" evidence="8">
    <location>
        <position position="292"/>
    </location>
    <ligand>
        <name>ATP</name>
        <dbReference type="ChEBI" id="CHEBI:30616"/>
    </ligand>
</feature>
<dbReference type="GO" id="GO:0016301">
    <property type="term" value="F:kinase activity"/>
    <property type="evidence" value="ECO:0007669"/>
    <property type="project" value="UniProtKB-KW"/>
</dbReference>
<keyword evidence="6 8" id="KW-0418">Kinase</keyword>
<dbReference type="RefSeq" id="WP_379792322.1">
    <property type="nucleotide sequence ID" value="NZ_JBHSQB010000009.1"/>
</dbReference>
<organism evidence="10 11">
    <name type="scientific">Flavobacterium qiangtangense</name>
    <dbReference type="NCBI Taxonomy" id="1442595"/>
    <lineage>
        <taxon>Bacteria</taxon>
        <taxon>Pseudomonadati</taxon>
        <taxon>Bacteroidota</taxon>
        <taxon>Flavobacteriia</taxon>
        <taxon>Flavobacteriales</taxon>
        <taxon>Flavobacteriaceae</taxon>
        <taxon>Flavobacterium</taxon>
    </lineage>
</organism>
<protein>
    <recommendedName>
        <fullName evidence="3 8">Phosphoglycerate kinase</fullName>
        <ecNumber evidence="3 8">2.7.2.3</ecNumber>
    </recommendedName>
</protein>
<dbReference type="InterPro" id="IPR015824">
    <property type="entry name" value="Phosphoglycerate_kinase_N"/>
</dbReference>
<evidence type="ECO:0000256" key="9">
    <source>
        <dbReference type="RuleBase" id="RU000532"/>
    </source>
</evidence>
<dbReference type="EC" id="2.7.2.3" evidence="3 8"/>
<name>A0ABW1PQL8_9FLAO</name>
<keyword evidence="8" id="KW-0324">Glycolysis</keyword>
<reference evidence="11" key="1">
    <citation type="journal article" date="2019" name="Int. J. Syst. Evol. Microbiol.">
        <title>The Global Catalogue of Microorganisms (GCM) 10K type strain sequencing project: providing services to taxonomists for standard genome sequencing and annotation.</title>
        <authorList>
            <consortium name="The Broad Institute Genomics Platform"/>
            <consortium name="The Broad Institute Genome Sequencing Center for Infectious Disease"/>
            <person name="Wu L."/>
            <person name="Ma J."/>
        </authorList>
    </citation>
    <scope>NUCLEOTIDE SEQUENCE [LARGE SCALE GENOMIC DNA]</scope>
    <source>
        <strain evidence="11">CCUG 49679</strain>
    </source>
</reference>
<dbReference type="InterPro" id="IPR001576">
    <property type="entry name" value="Phosphoglycerate_kinase"/>
</dbReference>